<name>A0A8B3RZ06_9EURY</name>
<comment type="caution">
    <text evidence="2">The sequence shown here is derived from an EMBL/GenBank/DDBJ whole genome shotgun (WGS) entry which is preliminary data.</text>
</comment>
<evidence type="ECO:0000313" key="3">
    <source>
        <dbReference type="Proteomes" id="UP000291831"/>
    </source>
</evidence>
<dbReference type="Proteomes" id="UP000291831">
    <property type="component" value="Unassembled WGS sequence"/>
</dbReference>
<gene>
    <name evidence="2" type="ORF">AEth_01767</name>
</gene>
<accession>A0A8B3RZ06</accession>
<dbReference type="Pfam" id="PF09888">
    <property type="entry name" value="DUF2115"/>
    <property type="match status" value="1"/>
</dbReference>
<proteinExistence type="inferred from homology"/>
<sequence length="178" mass="20874">MVVVEDLYRVMDQQSLLSVLREKTGKYNIFDLVRVQGFIADEIKYLPSPYKEICRKKWNEQLFSTIREIRCVDLSCNEPLDLENYYDFLKRFEYVMRNLTDKPEVDSCVLYNLCAAYNLFITRTPVHPVGTPFPGGFKVQKIGDEYFCPVKDKNKYVFEAVCRFCIAKQSSLVKQSSQ</sequence>
<organism evidence="2 3">
    <name type="scientific">Candidatus Argoarchaeum ethanivorans</name>
    <dbReference type="NCBI Taxonomy" id="2608793"/>
    <lineage>
        <taxon>Archaea</taxon>
        <taxon>Methanobacteriati</taxon>
        <taxon>Methanobacteriota</taxon>
        <taxon>Stenosarchaea group</taxon>
        <taxon>Methanomicrobia</taxon>
        <taxon>Methanosarcinales</taxon>
        <taxon>Methanosarcinales incertae sedis</taxon>
        <taxon>GOM Arc I cluster</taxon>
        <taxon>Candidatus Argoarchaeum</taxon>
    </lineage>
</organism>
<reference evidence="3" key="1">
    <citation type="submission" date="2019-01" db="EMBL/GenBank/DDBJ databases">
        <title>Anaerobic oxidation of ethane by archaea from a marine hydrocarbon seep.</title>
        <authorList>
            <person name="Musat F."/>
        </authorList>
    </citation>
    <scope>NUCLEOTIDE SEQUENCE [LARGE SCALE GENOMIC DNA]</scope>
</reference>
<evidence type="ECO:0000313" key="2">
    <source>
        <dbReference type="EMBL" id="RZB28765.1"/>
    </source>
</evidence>
<dbReference type="AlphaFoldDB" id="A0A8B3RZ06"/>
<dbReference type="EMBL" id="RPGO01000035">
    <property type="protein sequence ID" value="RZB28765.1"/>
    <property type="molecule type" value="Genomic_DNA"/>
</dbReference>
<evidence type="ECO:0000256" key="1">
    <source>
        <dbReference type="HAMAP-Rule" id="MF_00763"/>
    </source>
</evidence>
<dbReference type="InterPro" id="IPR019215">
    <property type="entry name" value="DUF2115"/>
</dbReference>
<comment type="similarity">
    <text evidence="1">Belongs to the UPF0305 family.</text>
</comment>
<dbReference type="HAMAP" id="MF_00763">
    <property type="entry name" value="UPF0305"/>
    <property type="match status" value="1"/>
</dbReference>
<protein>
    <recommendedName>
        <fullName evidence="1">UPF0305 protein AEth_01767</fullName>
    </recommendedName>
</protein>